<dbReference type="SUPFAM" id="SSF49373">
    <property type="entry name" value="Invasin/intimin cell-adhesion fragments"/>
    <property type="match status" value="2"/>
</dbReference>
<dbReference type="GO" id="GO:0008237">
    <property type="term" value="F:metallopeptidase activity"/>
    <property type="evidence" value="ECO:0007669"/>
    <property type="project" value="InterPro"/>
</dbReference>
<evidence type="ECO:0000259" key="2">
    <source>
        <dbReference type="SMART" id="SM00635"/>
    </source>
</evidence>
<sequence>MKKWLLPSIVWMLTVILMASAMPHDVSANKITKGANEQYLVVDLQKEGGNIRINKWILEEGDIEGDIASQQSELDPQTQAETLLIKDKAGKILYQTLFQFPIVRTVPPTMPDQKTNDHAPHQIPITQPEVTLVLPYFQEATTVEVKGSEAKVTTQSTIPKSLQVQSHTKKVRPPKNNGKFEILLLPSGYDESNMGEFEQQVSNIKQAIQTTEPFASYLDKISIHTIDESKPLGCLEGAQNIARLLVCNDTKVVSAAAHSGYGYDEIIVIHNTDNYGGSGMRDYSVTGFKTNSYSTYTVVYDGQWTARMAIHELGHSFGNLCDEYMYEDEGFSYVNCTNCRKDKSDLEKYVKGECSVGCDAKPDYFRAEDSIMLTLAIPTFNEVSIKADFAPYGLEKRLQFFTGTEQPKAVKRLQVDQKKVTLKPGEAIQLAMTATYEDGTKEDVAYVANWRTSNEKKLSLSQGYMRAISSGKVLVKASYGGKTIFVLVKVEAPKKLVASENEITLKSGEKKDITVQAVYRDGTTKDVTQDVTWKTSSKRVATIEKGVISAHAKGKAVLTGVYNGKETKIYVRVKE</sequence>
<feature type="signal peptide" evidence="1">
    <location>
        <begin position="1"/>
        <end position="21"/>
    </location>
</feature>
<dbReference type="InterPro" id="IPR024079">
    <property type="entry name" value="MetalloPept_cat_dom_sf"/>
</dbReference>
<gene>
    <name evidence="3" type="ORF">J2Z48_002786</name>
</gene>
<dbReference type="Gene3D" id="3.40.390.10">
    <property type="entry name" value="Collagenase (Catalytic Domain)"/>
    <property type="match status" value="1"/>
</dbReference>
<dbReference type="EMBL" id="JAUSUV010000014">
    <property type="protein sequence ID" value="MDQ0418583.1"/>
    <property type="molecule type" value="Genomic_DNA"/>
</dbReference>
<proteinExistence type="predicted"/>
<feature type="domain" description="BIG2" evidence="2">
    <location>
        <begin position="490"/>
        <end position="572"/>
    </location>
</feature>
<reference evidence="3 4" key="1">
    <citation type="submission" date="2023-07" db="EMBL/GenBank/DDBJ databases">
        <title>Genomic Encyclopedia of Type Strains, Phase IV (KMG-IV): sequencing the most valuable type-strain genomes for metagenomic binning, comparative biology and taxonomic classification.</title>
        <authorList>
            <person name="Goeker M."/>
        </authorList>
    </citation>
    <scope>NUCLEOTIDE SEQUENCE [LARGE SCALE GENOMIC DNA]</scope>
    <source>
        <strain evidence="3 4">DSM 46876</strain>
    </source>
</reference>
<accession>A0AAJ1WTN2</accession>
<feature type="chain" id="PRO_5042619501" description="BIG2 domain-containing protein" evidence="1">
    <location>
        <begin position="22"/>
        <end position="575"/>
    </location>
</feature>
<evidence type="ECO:0000313" key="4">
    <source>
        <dbReference type="Proteomes" id="UP001238450"/>
    </source>
</evidence>
<organism evidence="3 4">
    <name type="scientific">Croceifilum oryzae</name>
    <dbReference type="NCBI Taxonomy" id="1553429"/>
    <lineage>
        <taxon>Bacteria</taxon>
        <taxon>Bacillati</taxon>
        <taxon>Bacillota</taxon>
        <taxon>Bacilli</taxon>
        <taxon>Bacillales</taxon>
        <taxon>Thermoactinomycetaceae</taxon>
        <taxon>Croceifilum</taxon>
    </lineage>
</organism>
<dbReference type="Proteomes" id="UP001238450">
    <property type="component" value="Unassembled WGS sequence"/>
</dbReference>
<dbReference type="Pfam" id="PF09471">
    <property type="entry name" value="Peptidase_M64"/>
    <property type="match status" value="1"/>
</dbReference>
<protein>
    <recommendedName>
        <fullName evidence="2">BIG2 domain-containing protein</fullName>
    </recommendedName>
</protein>
<dbReference type="SMART" id="SM00635">
    <property type="entry name" value="BID_2"/>
    <property type="match status" value="2"/>
</dbReference>
<dbReference type="AlphaFoldDB" id="A0AAJ1WTN2"/>
<keyword evidence="1" id="KW-0732">Signal</keyword>
<dbReference type="Gene3D" id="2.60.40.1080">
    <property type="match status" value="2"/>
</dbReference>
<keyword evidence="4" id="KW-1185">Reference proteome</keyword>
<dbReference type="RefSeq" id="WP_307254410.1">
    <property type="nucleotide sequence ID" value="NZ_JAUSUV010000014.1"/>
</dbReference>
<name>A0AAJ1WTN2_9BACL</name>
<evidence type="ECO:0000313" key="3">
    <source>
        <dbReference type="EMBL" id="MDQ0418583.1"/>
    </source>
</evidence>
<feature type="domain" description="BIG2" evidence="2">
    <location>
        <begin position="409"/>
        <end position="489"/>
    </location>
</feature>
<comment type="caution">
    <text evidence="3">The sequence shown here is derived from an EMBL/GenBank/DDBJ whole genome shotgun (WGS) entry which is preliminary data.</text>
</comment>
<evidence type="ECO:0000256" key="1">
    <source>
        <dbReference type="SAM" id="SignalP"/>
    </source>
</evidence>
<dbReference type="InterPro" id="IPR008964">
    <property type="entry name" value="Invasin/intimin_cell_adhesion"/>
</dbReference>
<dbReference type="InterPro" id="IPR003343">
    <property type="entry name" value="Big_2"/>
</dbReference>
<dbReference type="InterPro" id="IPR019026">
    <property type="entry name" value="Peptidase_M64_IgA"/>
</dbReference>